<dbReference type="EMBL" id="NPBY01000112">
    <property type="protein sequence ID" value="PAD71259.1"/>
    <property type="molecule type" value="Genomic_DNA"/>
</dbReference>
<dbReference type="Proteomes" id="UP000215596">
    <property type="component" value="Unassembled WGS sequence"/>
</dbReference>
<protein>
    <submittedName>
        <fullName evidence="2">Uncharacterized protein</fullName>
    </submittedName>
</protein>
<sequence length="178" mass="19689">MNSDQSVQALTDRLNRVSAQLAQVEQGGSSDSLASIIQELGQMGSDIQSAQSAASPDRSEQVRTELVHCRMVLHEMMSRIEQLRTTSAERYREALGEEKDAFEQLDEASQQSRSPEGYRHRQAFYQLDQLSQQIHQLDGSLLDAGYQMGRSQLAPSAGEAVETDAYTVGTEDDTGLYS</sequence>
<proteinExistence type="predicted"/>
<name>A0A268EDR7_9BACL</name>
<evidence type="ECO:0000256" key="1">
    <source>
        <dbReference type="SAM" id="MobiDB-lite"/>
    </source>
</evidence>
<evidence type="ECO:0000313" key="2">
    <source>
        <dbReference type="EMBL" id="PAD71259.1"/>
    </source>
</evidence>
<feature type="region of interest" description="Disordered" evidence="1">
    <location>
        <begin position="154"/>
        <end position="178"/>
    </location>
</feature>
<accession>A0A268EDR7</accession>
<organism evidence="2 3">
    <name type="scientific">Paenibacillus campinasensis</name>
    <dbReference type="NCBI Taxonomy" id="66347"/>
    <lineage>
        <taxon>Bacteria</taxon>
        <taxon>Bacillati</taxon>
        <taxon>Bacillota</taxon>
        <taxon>Bacilli</taxon>
        <taxon>Bacillales</taxon>
        <taxon>Paenibacillaceae</taxon>
        <taxon>Paenibacillus</taxon>
    </lineage>
</organism>
<comment type="caution">
    <text evidence="2">The sequence shown here is derived from an EMBL/GenBank/DDBJ whole genome shotgun (WGS) entry which is preliminary data.</text>
</comment>
<dbReference type="AlphaFoldDB" id="A0A268EDR7"/>
<evidence type="ECO:0000313" key="3">
    <source>
        <dbReference type="Proteomes" id="UP000215596"/>
    </source>
</evidence>
<reference evidence="2 3" key="1">
    <citation type="submission" date="2017-07" db="EMBL/GenBank/DDBJ databases">
        <title>Isolation and whole genome analysis of endospore-forming bacteria from heroin.</title>
        <authorList>
            <person name="Kalinowski J."/>
            <person name="Ahrens B."/>
            <person name="Al-Dilaimi A."/>
            <person name="Winkler A."/>
            <person name="Wibberg D."/>
            <person name="Schleenbecker U."/>
            <person name="Ruckert C."/>
            <person name="Wolfel R."/>
            <person name="Grass G."/>
        </authorList>
    </citation>
    <scope>NUCLEOTIDE SEQUENCE [LARGE SCALE GENOMIC DNA]</scope>
    <source>
        <strain evidence="2 3">7537-G1</strain>
    </source>
</reference>
<gene>
    <name evidence="2" type="ORF">CHH67_25045</name>
</gene>
<dbReference type="RefSeq" id="WP_095268095.1">
    <property type="nucleotide sequence ID" value="NZ_NPBY01000112.1"/>
</dbReference>
<dbReference type="OrthoDB" id="2622779at2"/>